<keyword evidence="6" id="KW-1185">Reference proteome</keyword>
<dbReference type="PANTHER" id="PTHR45772:SF7">
    <property type="entry name" value="AMINO ACID ABC TRANSPORTER ATP-BINDING PROTEIN"/>
    <property type="match status" value="1"/>
</dbReference>
<keyword evidence="3 5" id="KW-0067">ATP-binding</keyword>
<reference evidence="6" key="1">
    <citation type="submission" date="2023-08" db="EMBL/GenBank/DDBJ databases">
        <title>Rhodospirillaceae gen. nov., a novel taxon isolated from the Yangtze River Yuezi River estuary sludge.</title>
        <authorList>
            <person name="Ruan L."/>
        </authorList>
    </citation>
    <scope>NUCLEOTIDE SEQUENCE [LARGE SCALE GENOMIC DNA]</scope>
    <source>
        <strain evidence="6">R-7</strain>
    </source>
</reference>
<dbReference type="CDD" id="cd03219">
    <property type="entry name" value="ABC_Mj1267_LivG_branched"/>
    <property type="match status" value="1"/>
</dbReference>
<evidence type="ECO:0000259" key="4">
    <source>
        <dbReference type="PROSITE" id="PS50893"/>
    </source>
</evidence>
<keyword evidence="1" id="KW-0813">Transport</keyword>
<evidence type="ECO:0000256" key="1">
    <source>
        <dbReference type="ARBA" id="ARBA00022448"/>
    </source>
</evidence>
<dbReference type="InterPro" id="IPR051120">
    <property type="entry name" value="ABC_AA/LPS_Transport"/>
</dbReference>
<dbReference type="Pfam" id="PF00005">
    <property type="entry name" value="ABC_tran"/>
    <property type="match status" value="1"/>
</dbReference>
<evidence type="ECO:0000313" key="6">
    <source>
        <dbReference type="Proteomes" id="UP001230156"/>
    </source>
</evidence>
<comment type="caution">
    <text evidence="5">The sequence shown here is derived from an EMBL/GenBank/DDBJ whole genome shotgun (WGS) entry which is preliminary data.</text>
</comment>
<dbReference type="PROSITE" id="PS50893">
    <property type="entry name" value="ABC_TRANSPORTER_2"/>
    <property type="match status" value="1"/>
</dbReference>
<gene>
    <name evidence="5" type="ORF">Q8A70_07855</name>
</gene>
<dbReference type="InterPro" id="IPR027417">
    <property type="entry name" value="P-loop_NTPase"/>
</dbReference>
<feature type="domain" description="ABC transporter" evidence="4">
    <location>
        <begin position="4"/>
        <end position="244"/>
    </location>
</feature>
<dbReference type="InterPro" id="IPR003439">
    <property type="entry name" value="ABC_transporter-like_ATP-bd"/>
</dbReference>
<dbReference type="GO" id="GO:0005524">
    <property type="term" value="F:ATP binding"/>
    <property type="evidence" value="ECO:0007669"/>
    <property type="project" value="UniProtKB-KW"/>
</dbReference>
<dbReference type="Proteomes" id="UP001230156">
    <property type="component" value="Unassembled WGS sequence"/>
</dbReference>
<keyword evidence="2" id="KW-0547">Nucleotide-binding</keyword>
<dbReference type="Pfam" id="PF12399">
    <property type="entry name" value="BCA_ABC_TP_C"/>
    <property type="match status" value="1"/>
</dbReference>
<dbReference type="EMBL" id="JAUYVI010000002">
    <property type="protein sequence ID" value="MDQ7247577.1"/>
    <property type="molecule type" value="Genomic_DNA"/>
</dbReference>
<evidence type="ECO:0000313" key="5">
    <source>
        <dbReference type="EMBL" id="MDQ7247577.1"/>
    </source>
</evidence>
<name>A0ABU0YIP4_9PROT</name>
<evidence type="ECO:0000256" key="2">
    <source>
        <dbReference type="ARBA" id="ARBA00022741"/>
    </source>
</evidence>
<sequence>MTLLQTRNLTRQFGGIRAVNDVSFALERGEIRGVIGPNGAGKTTLVGMICGRVPPSAGTVEFDGANITRLQPWDRVARGIVYTFQITSVFKRLTCRDNVALAAQRRLTRTTGHRFALPQALLDAAVDEAMAAVGLTEETERIAGELPYGHQRLLEIAMGLALKPALLILDEPTQGLAPGDIAPFCDLIRRTAATTTILFIEHNLKVVLELADRVTVMDRGAILAEGTPAEIEQHPAVQQAYLGD</sequence>
<proteinExistence type="predicted"/>
<dbReference type="PANTHER" id="PTHR45772">
    <property type="entry name" value="CONSERVED COMPONENT OF ABC TRANSPORTER FOR NATURAL AMINO ACIDS-RELATED"/>
    <property type="match status" value="1"/>
</dbReference>
<protein>
    <submittedName>
        <fullName evidence="5">ABC transporter ATP-binding protein</fullName>
    </submittedName>
</protein>
<dbReference type="InterPro" id="IPR003593">
    <property type="entry name" value="AAA+_ATPase"/>
</dbReference>
<dbReference type="SMART" id="SM00382">
    <property type="entry name" value="AAA"/>
    <property type="match status" value="1"/>
</dbReference>
<dbReference type="InterPro" id="IPR032823">
    <property type="entry name" value="BCA_ABC_TP_C"/>
</dbReference>
<dbReference type="RefSeq" id="WP_379954981.1">
    <property type="nucleotide sequence ID" value="NZ_JAUYVI010000002.1"/>
</dbReference>
<dbReference type="SUPFAM" id="SSF52540">
    <property type="entry name" value="P-loop containing nucleoside triphosphate hydrolases"/>
    <property type="match status" value="1"/>
</dbReference>
<evidence type="ECO:0000256" key="3">
    <source>
        <dbReference type="ARBA" id="ARBA00022840"/>
    </source>
</evidence>
<accession>A0ABU0YIP4</accession>
<dbReference type="Gene3D" id="3.40.50.300">
    <property type="entry name" value="P-loop containing nucleotide triphosphate hydrolases"/>
    <property type="match status" value="1"/>
</dbReference>
<organism evidence="5 6">
    <name type="scientific">Dongia sedimenti</name>
    <dbReference type="NCBI Taxonomy" id="3064282"/>
    <lineage>
        <taxon>Bacteria</taxon>
        <taxon>Pseudomonadati</taxon>
        <taxon>Pseudomonadota</taxon>
        <taxon>Alphaproteobacteria</taxon>
        <taxon>Rhodospirillales</taxon>
        <taxon>Dongiaceae</taxon>
        <taxon>Dongia</taxon>
    </lineage>
</organism>